<sequence length="117" mass="12801">MAATGISVFLVVVSMWFWTEFAFAKPPLSIPVMVYFLGGIFLVQLARSVLMDDWTRRVAALGVVVGALVMLFGMRPTGYCADATASNCGTSFDPVFPILALGFLLTTALLYVDIRRR</sequence>
<organism evidence="2 3">
    <name type="scientific">Haladaptatus paucihalophilus DX253</name>
    <dbReference type="NCBI Taxonomy" id="797209"/>
    <lineage>
        <taxon>Archaea</taxon>
        <taxon>Methanobacteriati</taxon>
        <taxon>Methanobacteriota</taxon>
        <taxon>Stenosarchaea group</taxon>
        <taxon>Halobacteria</taxon>
        <taxon>Halobacteriales</taxon>
        <taxon>Haladaptataceae</taxon>
        <taxon>Haladaptatus</taxon>
    </lineage>
</organism>
<evidence type="ECO:0000256" key="1">
    <source>
        <dbReference type="SAM" id="Phobius"/>
    </source>
</evidence>
<name>E7QWV3_HALPU</name>
<keyword evidence="1" id="KW-0812">Transmembrane</keyword>
<proteinExistence type="predicted"/>
<reference evidence="2 3" key="1">
    <citation type="journal article" date="2014" name="ISME J.">
        <title>Trehalose/2-sulfotrehalose biosynthesis and glycine-betaine uptake are widely spread mechanisms for osmoadaptation in the Halobacteriales.</title>
        <authorList>
            <person name="Youssef N.H."/>
            <person name="Savage-Ashlock K.N."/>
            <person name="McCully A.L."/>
            <person name="Luedtke B."/>
            <person name="Shaw E.I."/>
            <person name="Hoff W.D."/>
            <person name="Elshahed M.S."/>
        </authorList>
    </citation>
    <scope>NUCLEOTIDE SEQUENCE [LARGE SCALE GENOMIC DNA]</scope>
    <source>
        <strain evidence="2 3">DX253</strain>
    </source>
</reference>
<comment type="caution">
    <text evidence="2">The sequence shown here is derived from an EMBL/GenBank/DDBJ whole genome shotgun (WGS) entry which is preliminary data.</text>
</comment>
<gene>
    <name evidence="2" type="ORF">ZOD2009_16458</name>
</gene>
<protein>
    <submittedName>
        <fullName evidence="2">Uncharacterized protein</fullName>
    </submittedName>
</protein>
<dbReference type="Proteomes" id="UP000003751">
    <property type="component" value="Unassembled WGS sequence"/>
</dbReference>
<feature type="transmembrane region" description="Helical" evidence="1">
    <location>
        <begin position="94"/>
        <end position="112"/>
    </location>
</feature>
<evidence type="ECO:0000313" key="2">
    <source>
        <dbReference type="EMBL" id="EFW90756.1"/>
    </source>
</evidence>
<dbReference type="OrthoDB" id="383034at2157"/>
<keyword evidence="1" id="KW-0472">Membrane</keyword>
<feature type="transmembrane region" description="Helical" evidence="1">
    <location>
        <begin position="57"/>
        <end position="74"/>
    </location>
</feature>
<dbReference type="AlphaFoldDB" id="E7QWV3"/>
<feature type="transmembrane region" description="Helical" evidence="1">
    <location>
        <begin position="32"/>
        <end position="50"/>
    </location>
</feature>
<accession>E7QWV3</accession>
<evidence type="ECO:0000313" key="3">
    <source>
        <dbReference type="Proteomes" id="UP000003751"/>
    </source>
</evidence>
<keyword evidence="1" id="KW-1133">Transmembrane helix</keyword>
<dbReference type="EMBL" id="AEMG01000019">
    <property type="protein sequence ID" value="EFW90756.1"/>
    <property type="molecule type" value="Genomic_DNA"/>
</dbReference>
<dbReference type="PATRIC" id="fig|797209.4.peg.3214"/>